<gene>
    <name evidence="1" type="ORF">HW542_04635</name>
</gene>
<dbReference type="InterPro" id="IPR017136">
    <property type="entry name" value="UCP037205"/>
</dbReference>
<dbReference type="PANTHER" id="PTHR37463">
    <property type="entry name" value="GSL3115 PROTEIN"/>
    <property type="match status" value="1"/>
</dbReference>
<organism evidence="1 2">
    <name type="scientific">Asaia spathodeae</name>
    <dbReference type="NCBI Taxonomy" id="657016"/>
    <lineage>
        <taxon>Bacteria</taxon>
        <taxon>Pseudomonadati</taxon>
        <taxon>Pseudomonadota</taxon>
        <taxon>Alphaproteobacteria</taxon>
        <taxon>Acetobacterales</taxon>
        <taxon>Acetobacteraceae</taxon>
        <taxon>Asaia</taxon>
    </lineage>
</organism>
<protein>
    <submittedName>
        <fullName evidence="1">DUF2256 domain-containing protein</fullName>
    </submittedName>
</protein>
<dbReference type="PANTHER" id="PTHR37463:SF1">
    <property type="entry name" value="DUF2256 DOMAIN-CONTAINING PROTEIN"/>
    <property type="match status" value="1"/>
</dbReference>
<dbReference type="Proteomes" id="UP001516351">
    <property type="component" value="Unassembled WGS sequence"/>
</dbReference>
<dbReference type="Pfam" id="PF10013">
    <property type="entry name" value="DUF2256"/>
    <property type="match status" value="1"/>
</dbReference>
<keyword evidence="2" id="KW-1185">Reference proteome</keyword>
<name>A0ABX2P3X1_9PROT</name>
<comment type="caution">
    <text evidence="1">The sequence shown here is derived from an EMBL/GenBank/DDBJ whole genome shotgun (WGS) entry which is preliminary data.</text>
</comment>
<proteinExistence type="predicted"/>
<dbReference type="RefSeq" id="WP_267311530.1">
    <property type="nucleotide sequence ID" value="NZ_JABXXV010000002.1"/>
</dbReference>
<accession>A0ABX2P3X1</accession>
<dbReference type="EMBL" id="JABXXV010000002">
    <property type="protein sequence ID" value="NVN46095.1"/>
    <property type="molecule type" value="Genomic_DNA"/>
</dbReference>
<evidence type="ECO:0000313" key="2">
    <source>
        <dbReference type="Proteomes" id="UP001516351"/>
    </source>
</evidence>
<evidence type="ECO:0000313" key="1">
    <source>
        <dbReference type="EMBL" id="NVN46095.1"/>
    </source>
</evidence>
<reference evidence="1 2" key="1">
    <citation type="submission" date="2020-06" db="EMBL/GenBank/DDBJ databases">
        <title>Synonyms of Asaia species.</title>
        <authorList>
            <person name="Sombolestani A."/>
        </authorList>
    </citation>
    <scope>NUCLEOTIDE SEQUENCE [LARGE SCALE GENOMIC DNA]</scope>
    <source>
        <strain evidence="1 2">LMG 27047</strain>
    </source>
</reference>
<sequence length="56" mass="6656">MSRGKGPVPSRPDKANLPSKICPVCRRPFSWRKKWERDWGNVRYCSDFCREKKESV</sequence>